<dbReference type="EMBL" id="JAMFTS010000002">
    <property type="protein sequence ID" value="KAJ4794842.1"/>
    <property type="molecule type" value="Genomic_DNA"/>
</dbReference>
<comment type="caution">
    <text evidence="7">The sequence shown here is derived from an EMBL/GenBank/DDBJ whole genome shotgun (WGS) entry which is preliminary data.</text>
</comment>
<dbReference type="GO" id="GO:0000448">
    <property type="term" value="P:cleavage in ITS2 between 5.8S rRNA and LSU-rRNA of tricistronic rRNA transcript (SSU-rRNA, 5.8S rRNA, LSU-rRNA)"/>
    <property type="evidence" value="ECO:0007669"/>
    <property type="project" value="TreeGrafter"/>
</dbReference>
<evidence type="ECO:0000313" key="8">
    <source>
        <dbReference type="Proteomes" id="UP001140206"/>
    </source>
</evidence>
<name>A0AAV8FNQ5_9POAL</name>
<evidence type="ECO:0000313" key="7">
    <source>
        <dbReference type="EMBL" id="KAJ4794842.1"/>
    </source>
</evidence>
<dbReference type="PANTHER" id="PTHR12755">
    <property type="entry name" value="CLEAVAGE/POLYADENYLATION FACTOR IA SUBUNIT CLP1P"/>
    <property type="match status" value="1"/>
</dbReference>
<keyword evidence="8" id="KW-1185">Reference proteome</keyword>
<dbReference type="Pfam" id="PF25467">
    <property type="entry name" value="NOL9_C"/>
    <property type="match status" value="1"/>
</dbReference>
<dbReference type="SUPFAM" id="SSF52540">
    <property type="entry name" value="P-loop containing nucleoside triphosphate hydrolases"/>
    <property type="match status" value="2"/>
</dbReference>
<evidence type="ECO:0000256" key="1">
    <source>
        <dbReference type="ARBA" id="ARBA00004604"/>
    </source>
</evidence>
<keyword evidence="4" id="KW-0067">ATP-binding</keyword>
<dbReference type="GO" id="GO:0005524">
    <property type="term" value="F:ATP binding"/>
    <property type="evidence" value="ECO:0007669"/>
    <property type="project" value="UniProtKB-KW"/>
</dbReference>
<keyword evidence="3" id="KW-0547">Nucleotide-binding</keyword>
<dbReference type="Gene3D" id="3.40.50.300">
    <property type="entry name" value="P-loop containing nucleotide triphosphate hydrolases"/>
    <property type="match status" value="1"/>
</dbReference>
<feature type="domain" description="NOL9 C-terminal" evidence="6">
    <location>
        <begin position="272"/>
        <end position="365"/>
    </location>
</feature>
<dbReference type="Proteomes" id="UP001140206">
    <property type="component" value="Chromosome 2"/>
</dbReference>
<proteinExistence type="predicted"/>
<gene>
    <name evidence="7" type="ORF">LUZ62_046088</name>
</gene>
<evidence type="ECO:0000256" key="2">
    <source>
        <dbReference type="ARBA" id="ARBA00022552"/>
    </source>
</evidence>
<comment type="subcellular location">
    <subcellularLocation>
        <location evidence="1">Nucleus</location>
        <location evidence="1">Nucleolus</location>
    </subcellularLocation>
</comment>
<dbReference type="AlphaFoldDB" id="A0AAV8FNQ5"/>
<dbReference type="InterPro" id="IPR057570">
    <property type="entry name" value="NOL9_C"/>
</dbReference>
<accession>A0AAV8FNQ5</accession>
<evidence type="ECO:0000259" key="5">
    <source>
        <dbReference type="Pfam" id="PF16575"/>
    </source>
</evidence>
<evidence type="ECO:0000256" key="4">
    <source>
        <dbReference type="ARBA" id="ARBA00022840"/>
    </source>
</evidence>
<reference evidence="7" key="1">
    <citation type="submission" date="2022-08" db="EMBL/GenBank/DDBJ databases">
        <authorList>
            <person name="Marques A."/>
        </authorList>
    </citation>
    <scope>NUCLEOTIDE SEQUENCE</scope>
    <source>
        <strain evidence="7">RhyPub2mFocal</strain>
        <tissue evidence="7">Leaves</tissue>
    </source>
</reference>
<keyword evidence="2" id="KW-0698">rRNA processing</keyword>
<protein>
    <submittedName>
        <fullName evidence="7">Polynucleotide 5'-hydroxyl-kinase NOL9</fullName>
    </submittedName>
</protein>
<evidence type="ECO:0000259" key="6">
    <source>
        <dbReference type="Pfam" id="PF25467"/>
    </source>
</evidence>
<dbReference type="GO" id="GO:0005730">
    <property type="term" value="C:nucleolus"/>
    <property type="evidence" value="ECO:0007669"/>
    <property type="project" value="UniProtKB-SubCell"/>
</dbReference>
<dbReference type="InterPro" id="IPR045116">
    <property type="entry name" value="Clp1/Grc3"/>
</dbReference>
<organism evidence="7 8">
    <name type="scientific">Rhynchospora pubera</name>
    <dbReference type="NCBI Taxonomy" id="906938"/>
    <lineage>
        <taxon>Eukaryota</taxon>
        <taxon>Viridiplantae</taxon>
        <taxon>Streptophyta</taxon>
        <taxon>Embryophyta</taxon>
        <taxon>Tracheophyta</taxon>
        <taxon>Spermatophyta</taxon>
        <taxon>Magnoliopsida</taxon>
        <taxon>Liliopsida</taxon>
        <taxon>Poales</taxon>
        <taxon>Cyperaceae</taxon>
        <taxon>Cyperoideae</taxon>
        <taxon>Rhynchosporeae</taxon>
        <taxon>Rhynchospora</taxon>
    </lineage>
</organism>
<evidence type="ECO:0000256" key="3">
    <source>
        <dbReference type="ARBA" id="ARBA00022741"/>
    </source>
</evidence>
<dbReference type="InterPro" id="IPR032319">
    <property type="entry name" value="CLP1_P"/>
</dbReference>
<dbReference type="PANTHER" id="PTHR12755:SF20">
    <property type="entry name" value="OS01G0184000 PROTEIN"/>
    <property type="match status" value="1"/>
</dbReference>
<dbReference type="InterPro" id="IPR027417">
    <property type="entry name" value="P-loop_NTPase"/>
</dbReference>
<dbReference type="Pfam" id="PF16575">
    <property type="entry name" value="CLP1_P"/>
    <property type="match status" value="1"/>
</dbReference>
<sequence>MVAHKGGGACASPSSQNNEIAIPIQWPEAAEAISRAAASRPGLVVAICGPKNSGKSTFSRFLLNTLLQRYRRVAYLDTDVGQPEFSPPGSMSLHIVDEVIEDLSNSSVRAPERSFFFGDISSKRDPEAYLNCVYNLYDHFVTHFRKNGSEDNRGSVLPLIINTPGWVKGTGFDILVEIMRYVSPSVVVQLRISLQRKNLPTGAFWLEGEEPTGLLDLIDIESAQQDLLHRSVLVKKDARFFRGSLISEYFRQCFTSDISISTNKELAFALASIPPYQVPLSRVTVKHLHHQVPADEILHSLNATLVGLAVSSDRPTRANSYPWCIGLGIIRGIDVSRGLLYVITPVPIQSLQKVDILLQGLIEIPTRLLQVHGCVSPYMCTNVVHTISHKDLLES</sequence>
<dbReference type="GO" id="GO:0051731">
    <property type="term" value="F:polynucleotide 5'-hydroxyl-kinase activity"/>
    <property type="evidence" value="ECO:0007669"/>
    <property type="project" value="InterPro"/>
</dbReference>
<feature type="domain" description="Clp1 P-loop" evidence="5">
    <location>
        <begin position="49"/>
        <end position="192"/>
    </location>
</feature>